<keyword evidence="2" id="KW-0808">Transferase</keyword>
<organism evidence="3 4">
    <name type="scientific">candidate division KSB3 bacterium</name>
    <dbReference type="NCBI Taxonomy" id="2044937"/>
    <lineage>
        <taxon>Bacteria</taxon>
        <taxon>candidate division KSB3</taxon>
    </lineage>
</organism>
<accession>A0A9D5JRJ5</accession>
<evidence type="ECO:0000313" key="3">
    <source>
        <dbReference type="EMBL" id="MBD3322937.1"/>
    </source>
</evidence>
<sequence length="377" mass="43480">MICCQNYSEDGWQFFGKKSPGTARRRYMASQKPLLIFTAPHITQSFMTHDMALMKPYVDIISIDRARHRYGYFYFLFLTTPRYILKLLRTIIQEHGQVVFCYFVDENTFFTAILVRLLRRKLIIATGGWDATYVPDIQFGRMGSWLNRRLFSYTMRLADSVLSFSNSSRDELLRYGKPKRLRTGYMAIDAEQFTPGNHPKLRRVLTVCYTISRKTWVQKGIEFFVRAAAMVPDSEFIVAGRFVDDDFYHAIQSIAPANVEFTCRFLPPADYIALLQSARVYVQASAHEGFGVSLAEGMACGCVPVITDRYAMPEVMGDTGYIVPFNDVPALAQAIQDALLHPERGETARRRVRENFTVQRRQELLRQELEFLIGRKL</sequence>
<protein>
    <submittedName>
        <fullName evidence="3">Glycosyltransferase</fullName>
    </submittedName>
</protein>
<dbReference type="Proteomes" id="UP000649604">
    <property type="component" value="Unassembled WGS sequence"/>
</dbReference>
<proteinExistence type="predicted"/>
<dbReference type="PANTHER" id="PTHR12526">
    <property type="entry name" value="GLYCOSYLTRANSFERASE"/>
    <property type="match status" value="1"/>
</dbReference>
<dbReference type="Gene3D" id="3.40.50.2000">
    <property type="entry name" value="Glycogen Phosphorylase B"/>
    <property type="match status" value="2"/>
</dbReference>
<dbReference type="Pfam" id="PF13692">
    <property type="entry name" value="Glyco_trans_1_4"/>
    <property type="match status" value="1"/>
</dbReference>
<comment type="caution">
    <text evidence="3">The sequence shown here is derived from an EMBL/GenBank/DDBJ whole genome shotgun (WGS) entry which is preliminary data.</text>
</comment>
<dbReference type="AlphaFoldDB" id="A0A9D5JRJ5"/>
<dbReference type="SUPFAM" id="SSF53756">
    <property type="entry name" value="UDP-Glycosyltransferase/glycogen phosphorylase"/>
    <property type="match status" value="1"/>
</dbReference>
<dbReference type="EMBL" id="WJJP01000001">
    <property type="protein sequence ID" value="MBD3322937.1"/>
    <property type="molecule type" value="Genomic_DNA"/>
</dbReference>
<dbReference type="CDD" id="cd03801">
    <property type="entry name" value="GT4_PimA-like"/>
    <property type="match status" value="1"/>
</dbReference>
<gene>
    <name evidence="3" type="ORF">GF339_00035</name>
</gene>
<dbReference type="GO" id="GO:0016757">
    <property type="term" value="F:glycosyltransferase activity"/>
    <property type="evidence" value="ECO:0007669"/>
    <property type="project" value="UniProtKB-KW"/>
</dbReference>
<dbReference type="PANTHER" id="PTHR12526:SF510">
    <property type="entry name" value="D-INOSITOL 3-PHOSPHATE GLYCOSYLTRANSFERASE"/>
    <property type="match status" value="1"/>
</dbReference>
<reference evidence="3" key="1">
    <citation type="submission" date="2019-11" db="EMBL/GenBank/DDBJ databases">
        <title>Microbial mats filling the niche in hypersaline microbial mats.</title>
        <authorList>
            <person name="Wong H.L."/>
            <person name="Macleod F.I."/>
            <person name="White R.A. III"/>
            <person name="Burns B.P."/>
        </authorList>
    </citation>
    <scope>NUCLEOTIDE SEQUENCE</scope>
    <source>
        <strain evidence="3">Rbin_158</strain>
    </source>
</reference>
<name>A0A9D5JRJ5_9BACT</name>
<keyword evidence="1" id="KW-0328">Glycosyltransferase</keyword>
<evidence type="ECO:0000256" key="1">
    <source>
        <dbReference type="ARBA" id="ARBA00022676"/>
    </source>
</evidence>
<evidence type="ECO:0000256" key="2">
    <source>
        <dbReference type="ARBA" id="ARBA00022679"/>
    </source>
</evidence>
<evidence type="ECO:0000313" key="4">
    <source>
        <dbReference type="Proteomes" id="UP000649604"/>
    </source>
</evidence>